<dbReference type="STRING" id="360910.BAV2546"/>
<dbReference type="InterPro" id="IPR036520">
    <property type="entry name" value="UPF0759_sf"/>
</dbReference>
<proteinExistence type="predicted"/>
<dbReference type="SUPFAM" id="SSF117396">
    <property type="entry name" value="TM1631-like"/>
    <property type="match status" value="1"/>
</dbReference>
<dbReference type="InterPro" id="IPR002763">
    <property type="entry name" value="DUF72"/>
</dbReference>
<keyword evidence="2" id="KW-1185">Reference proteome</keyword>
<dbReference type="EMBL" id="AM167904">
    <property type="protein sequence ID" value="CAJ50156.1"/>
    <property type="molecule type" value="Genomic_DNA"/>
</dbReference>
<gene>
    <name evidence="1" type="ordered locus">BAV2546</name>
</gene>
<dbReference type="RefSeq" id="WP_012418199.1">
    <property type="nucleotide sequence ID" value="NC_010645.1"/>
</dbReference>
<evidence type="ECO:0008006" key="3">
    <source>
        <dbReference type="Google" id="ProtNLM"/>
    </source>
</evidence>
<accession>Q2KX57</accession>
<protein>
    <recommendedName>
        <fullName evidence="3">DUF72 domain-containing protein</fullName>
    </recommendedName>
</protein>
<evidence type="ECO:0000313" key="1">
    <source>
        <dbReference type="EMBL" id="CAJ50156.1"/>
    </source>
</evidence>
<evidence type="ECO:0000313" key="2">
    <source>
        <dbReference type="Proteomes" id="UP000001977"/>
    </source>
</evidence>
<organism evidence="1 2">
    <name type="scientific">Bordetella avium (strain 197N)</name>
    <dbReference type="NCBI Taxonomy" id="360910"/>
    <lineage>
        <taxon>Bacteria</taxon>
        <taxon>Pseudomonadati</taxon>
        <taxon>Pseudomonadota</taxon>
        <taxon>Betaproteobacteria</taxon>
        <taxon>Burkholderiales</taxon>
        <taxon>Alcaligenaceae</taxon>
        <taxon>Bordetella</taxon>
    </lineage>
</organism>
<dbReference type="Pfam" id="PF01904">
    <property type="entry name" value="DUF72"/>
    <property type="match status" value="1"/>
</dbReference>
<dbReference type="PANTHER" id="PTHR30348:SF13">
    <property type="entry name" value="UPF0759 PROTEIN YUNF"/>
    <property type="match status" value="1"/>
</dbReference>
<dbReference type="PANTHER" id="PTHR30348">
    <property type="entry name" value="UNCHARACTERIZED PROTEIN YECE"/>
    <property type="match status" value="1"/>
</dbReference>
<dbReference type="OrthoDB" id="9780310at2"/>
<dbReference type="Gene3D" id="3.20.20.410">
    <property type="entry name" value="Protein of unknown function UPF0759"/>
    <property type="match status" value="1"/>
</dbReference>
<dbReference type="HOGENOM" id="CLU_046519_0_1_4"/>
<dbReference type="eggNOG" id="COG1801">
    <property type="taxonomic scope" value="Bacteria"/>
</dbReference>
<dbReference type="KEGG" id="bav:BAV2546"/>
<dbReference type="Proteomes" id="UP000001977">
    <property type="component" value="Chromosome"/>
</dbReference>
<dbReference type="AlphaFoldDB" id="Q2KX57"/>
<sequence length="302" mass="34174">MAILTGTASWTDPTLLACGRFYPPEARDAASRLRFYASRFPLVEADSPYYGLAAPATTQAWAARTPEGFLFNIKVFRLFTGHQTPLRTLPADLLDELGWDRRDPRPCFDHQIPADWRDELWRRYLLALEPLRAVGKLGLVHCQFPPWVGNDARGAARLDDCARRLAEMDASIEFRHASWWLGRAGTATLDRLRERALVHTVVDAPANSVPAVWANTRDDIALVRLHGRNAQTWNRGGPASSSRFQYEYNEAELAELARRIQQLQTRQTHVILNTNYQDQGMKNARNLRHALQTGVKRGAPPP</sequence>
<name>Q2KX57_BORA1</name>
<reference evidence="1 2" key="1">
    <citation type="journal article" date="2006" name="J. Bacteriol.">
        <title>Comparison of the genome sequence of the poultry pathogen Bordetella avium with those of B. bronchiseptica, B. pertussis, and B. parapertussis reveals extensive diversity in surface structures associated with host interaction.</title>
        <authorList>
            <person name="Sebaihia M."/>
            <person name="Preston A."/>
            <person name="Maskell D.J."/>
            <person name="Kuzmiak H."/>
            <person name="Connell T.D."/>
            <person name="King N.D."/>
            <person name="Orndorff P.E."/>
            <person name="Miyamoto D.M."/>
            <person name="Thomson N.R."/>
            <person name="Harris D."/>
            <person name="Goble A."/>
            <person name="Lord A."/>
            <person name="Murphy L."/>
            <person name="Quail M.A."/>
            <person name="Rutter S."/>
            <person name="Squares R."/>
            <person name="Squares S."/>
            <person name="Woodward J."/>
            <person name="Parkhill J."/>
            <person name="Temple L.M."/>
        </authorList>
    </citation>
    <scope>NUCLEOTIDE SEQUENCE [LARGE SCALE GENOMIC DNA]</scope>
    <source>
        <strain evidence="1 2">197N</strain>
    </source>
</reference>